<accession>A0A9W4D0C0</accession>
<proteinExistence type="predicted"/>
<feature type="compositionally biased region" description="Basic and acidic residues" evidence="1">
    <location>
        <begin position="508"/>
        <end position="523"/>
    </location>
</feature>
<comment type="caution">
    <text evidence="2">The sequence shown here is derived from an EMBL/GenBank/DDBJ whole genome shotgun (WGS) entry which is preliminary data.</text>
</comment>
<name>A0A9W4D0C0_BLUGR</name>
<organism evidence="2 3">
    <name type="scientific">Blumeria graminis f. sp. triticale</name>
    <dbReference type="NCBI Taxonomy" id="1689686"/>
    <lineage>
        <taxon>Eukaryota</taxon>
        <taxon>Fungi</taxon>
        <taxon>Dikarya</taxon>
        <taxon>Ascomycota</taxon>
        <taxon>Pezizomycotina</taxon>
        <taxon>Leotiomycetes</taxon>
        <taxon>Erysiphales</taxon>
        <taxon>Erysiphaceae</taxon>
        <taxon>Blumeria</taxon>
    </lineage>
</organism>
<evidence type="ECO:0000256" key="1">
    <source>
        <dbReference type="SAM" id="MobiDB-lite"/>
    </source>
</evidence>
<dbReference type="Proteomes" id="UP000683417">
    <property type="component" value="Unassembled WGS sequence"/>
</dbReference>
<feature type="region of interest" description="Disordered" evidence="1">
    <location>
        <begin position="1"/>
        <end position="23"/>
    </location>
</feature>
<feature type="compositionally biased region" description="Basic residues" evidence="1">
    <location>
        <begin position="454"/>
        <end position="466"/>
    </location>
</feature>
<feature type="compositionally biased region" description="Polar residues" evidence="1">
    <location>
        <begin position="475"/>
        <end position="503"/>
    </location>
</feature>
<feature type="region of interest" description="Disordered" evidence="1">
    <location>
        <begin position="193"/>
        <end position="268"/>
    </location>
</feature>
<protein>
    <submittedName>
        <fullName evidence="2">BgTH12-02060</fullName>
    </submittedName>
</protein>
<feature type="compositionally biased region" description="Polar residues" evidence="1">
    <location>
        <begin position="133"/>
        <end position="148"/>
    </location>
</feature>
<reference evidence="2" key="1">
    <citation type="submission" date="2020-10" db="EMBL/GenBank/DDBJ databases">
        <authorList>
            <person name="Muller C M."/>
        </authorList>
    </citation>
    <scope>NUCLEOTIDE SEQUENCE</scope>
    <source>
        <strain evidence="2">THUN-12</strain>
    </source>
</reference>
<evidence type="ECO:0000313" key="2">
    <source>
        <dbReference type="EMBL" id="CAD6501814.1"/>
    </source>
</evidence>
<dbReference type="AlphaFoldDB" id="A0A9W4D0C0"/>
<evidence type="ECO:0000313" key="3">
    <source>
        <dbReference type="Proteomes" id="UP000683417"/>
    </source>
</evidence>
<feature type="compositionally biased region" description="Low complexity" evidence="1">
    <location>
        <begin position="199"/>
        <end position="208"/>
    </location>
</feature>
<sequence length="594" mass="67218">MGYNPISPRDMSPDTIAPYLGRPIRPLPKRRLRERISPEVARLIKYPPVPKSRPPLFYHPYNLRDQIISNSLVELQQNDERGRLDVAEKNYISRRNGDDQSNTDEETKFKSWIFSRQTADLATRSYQYFQKLDASNKNSQPSGSTDSSADGYDSFENSNNKKKRKIPIPGDPTLNSARLTSDMIASAGPDDIEDLLLRSPSPSSVVTGCGRGKYGRNKNGRSPLRSLPDASNIWGNGRSGRSRQINWSPSPEAAGASRPPLNSNSDKDTVLFSQGQENMEILGKDCNKPKPTSTKFTFTCNPQIMGTVPWSGPNSPYATKQSQNSKRMSTHATQTSPGILSSHNNINSKENITNRHVNLNGQKKTLSQSNPQRRSRNVAGKEYLIAAQQRRHTQGYRNYQQPMASQEIWICEFCEYERIFGTPPEALIRQYEIKERRLKKQEAERRRLLEKAKMKGRKGKKGHKSAIKSTPVYDRQNNIQAHNVPNSPAETHSTQLHSLSAQSDDYPEGDHDDVIKHDPDLRKSQTQPTNLLRAHEASIDLNESKSLKEDLVVRLTVSQAVPRYIMLLEERPNVFLLIHEIFNVEFVTTDSNIS</sequence>
<feature type="region of interest" description="Disordered" evidence="1">
    <location>
        <begin position="450"/>
        <end position="530"/>
    </location>
</feature>
<gene>
    <name evidence="2" type="ORF">BGTH12_LOCUS3172</name>
</gene>
<dbReference type="EMBL" id="CAJHIT010000005">
    <property type="protein sequence ID" value="CAD6501814.1"/>
    <property type="molecule type" value="Genomic_DNA"/>
</dbReference>
<feature type="region of interest" description="Disordered" evidence="1">
    <location>
        <begin position="133"/>
        <end position="176"/>
    </location>
</feature>